<name>A0ABX0A472_9BACI</name>
<evidence type="ECO:0000259" key="2">
    <source>
        <dbReference type="Pfam" id="PF02120"/>
    </source>
</evidence>
<protein>
    <submittedName>
        <fullName evidence="3">Flagellar hook-length control protein FliK</fullName>
    </submittedName>
</protein>
<dbReference type="CDD" id="cd17470">
    <property type="entry name" value="T3SS_Flik_C"/>
    <property type="match status" value="1"/>
</dbReference>
<accession>A0ABX0A472</accession>
<dbReference type="InterPro" id="IPR021136">
    <property type="entry name" value="Flagellar_hook_control-like_C"/>
</dbReference>
<feature type="compositionally biased region" description="Basic and acidic residues" evidence="1">
    <location>
        <begin position="429"/>
        <end position="456"/>
    </location>
</feature>
<keyword evidence="4" id="KW-1185">Reference proteome</keyword>
<evidence type="ECO:0000313" key="4">
    <source>
        <dbReference type="Proteomes" id="UP000743899"/>
    </source>
</evidence>
<reference evidence="3 4" key="1">
    <citation type="submission" date="2020-01" db="EMBL/GenBank/DDBJ databases">
        <title>A novel Bacillus sp. from Pasinler.</title>
        <authorList>
            <person name="Adiguzel A."/>
            <person name="Ay H."/>
            <person name="Baltaci M.O."/>
        </authorList>
    </citation>
    <scope>NUCLEOTIDE SEQUENCE [LARGE SCALE GENOMIC DNA]</scope>
    <source>
        <strain evidence="3 4">P1</strain>
    </source>
</reference>
<keyword evidence="3" id="KW-0966">Cell projection</keyword>
<sequence length="468" mass="53823">MNSVLPLLNQSNANSLKGITKSSRMSGSIEHSFQDALHAHTINNQEETIEPIANFNENIEDMVKEFLSESLLPEPEMVDRKNELLDQLFQQPNYSLKELFSSIKSILTSLLDQVPVVHEDMHDKISELLQTMELVNFEQLDDSQEFFMDFLSILSQVDLTNVFLQQQELTNTVKQNNYIQFQQLFKTLKVLVEKFSSNSELFNRVTSEDRIVFEKVLQQLRNILANEAVLKQAYANVENRDQSEVLKFPSVYVPIKNIDQKAVLTSTQTMQLGVGWNQNNESDSFVTTSQLEGDYDTILGNDRVTNVLSNTTAGQKLDSITLLNEQNKPVTYERFVQQFASIINKGKLINNGQLQKLTIQLKPEHLGSLKIELVQQNNEMIARIISTSKTAKELLDSQIQGLRHAFIQQNITVTRIDIETQMYQDDQQRFNHQENSKDQGKQEQKHQQEQGRDKFSDTLQETLVNYEV</sequence>
<dbReference type="EMBL" id="JAACYS010000051">
    <property type="protein sequence ID" value="NCU18241.1"/>
    <property type="molecule type" value="Genomic_DNA"/>
</dbReference>
<evidence type="ECO:0000256" key="1">
    <source>
        <dbReference type="SAM" id="MobiDB-lite"/>
    </source>
</evidence>
<gene>
    <name evidence="3" type="ORF">GW534_10985</name>
</gene>
<dbReference type="Gene3D" id="3.30.750.140">
    <property type="match status" value="1"/>
</dbReference>
<keyword evidence="3" id="KW-0969">Cilium</keyword>
<feature type="domain" description="Flagellar hook-length control protein-like C-terminal" evidence="2">
    <location>
        <begin position="350"/>
        <end position="425"/>
    </location>
</feature>
<feature type="region of interest" description="Disordered" evidence="1">
    <location>
        <begin position="429"/>
        <end position="468"/>
    </location>
</feature>
<dbReference type="Proteomes" id="UP000743899">
    <property type="component" value="Unassembled WGS sequence"/>
</dbReference>
<comment type="caution">
    <text evidence="3">The sequence shown here is derived from an EMBL/GenBank/DDBJ whole genome shotgun (WGS) entry which is preliminary data.</text>
</comment>
<organism evidence="3 4">
    <name type="scientific">Pallidibacillus pasinlerensis</name>
    <dbReference type="NCBI Taxonomy" id="2703818"/>
    <lineage>
        <taxon>Bacteria</taxon>
        <taxon>Bacillati</taxon>
        <taxon>Bacillota</taxon>
        <taxon>Bacilli</taxon>
        <taxon>Bacillales</taxon>
        <taxon>Bacillaceae</taxon>
        <taxon>Pallidibacillus</taxon>
    </lineage>
</organism>
<proteinExistence type="predicted"/>
<dbReference type="InterPro" id="IPR038610">
    <property type="entry name" value="FliK-like_C_sf"/>
</dbReference>
<evidence type="ECO:0000313" key="3">
    <source>
        <dbReference type="EMBL" id="NCU18241.1"/>
    </source>
</evidence>
<feature type="compositionally biased region" description="Polar residues" evidence="1">
    <location>
        <begin position="457"/>
        <end position="468"/>
    </location>
</feature>
<dbReference type="RefSeq" id="WP_161921070.1">
    <property type="nucleotide sequence ID" value="NZ_JAACYS010000051.1"/>
</dbReference>
<keyword evidence="3" id="KW-0282">Flagellum</keyword>
<dbReference type="Pfam" id="PF02120">
    <property type="entry name" value="Flg_hook"/>
    <property type="match status" value="1"/>
</dbReference>